<feature type="compositionally biased region" description="Low complexity" evidence="2">
    <location>
        <begin position="554"/>
        <end position="566"/>
    </location>
</feature>
<proteinExistence type="predicted"/>
<dbReference type="PANTHER" id="PTHR13315">
    <property type="entry name" value="METALLO PHOSPHOESTERASE RELATED"/>
    <property type="match status" value="1"/>
</dbReference>
<organism evidence="4 5">
    <name type="scientific">Cladobotryum mycophilum</name>
    <dbReference type="NCBI Taxonomy" id="491253"/>
    <lineage>
        <taxon>Eukaryota</taxon>
        <taxon>Fungi</taxon>
        <taxon>Dikarya</taxon>
        <taxon>Ascomycota</taxon>
        <taxon>Pezizomycotina</taxon>
        <taxon>Sordariomycetes</taxon>
        <taxon>Hypocreomycetidae</taxon>
        <taxon>Hypocreales</taxon>
        <taxon>Hypocreaceae</taxon>
        <taxon>Cladobotryum</taxon>
    </lineage>
</organism>
<accession>A0ABR0SLB5</accession>
<feature type="region of interest" description="Disordered" evidence="2">
    <location>
        <begin position="544"/>
        <end position="617"/>
    </location>
</feature>
<evidence type="ECO:0000313" key="5">
    <source>
        <dbReference type="Proteomes" id="UP001338125"/>
    </source>
</evidence>
<evidence type="ECO:0000256" key="1">
    <source>
        <dbReference type="ARBA" id="ARBA00023136"/>
    </source>
</evidence>
<comment type="caution">
    <text evidence="4">The sequence shown here is derived from an EMBL/GenBank/DDBJ whole genome shotgun (WGS) entry which is preliminary data.</text>
</comment>
<dbReference type="PANTHER" id="PTHR13315:SF4">
    <property type="entry name" value="METALLOPHOSPHOESTERASE, ISOFORM E"/>
    <property type="match status" value="1"/>
</dbReference>
<keyword evidence="3" id="KW-0812">Transmembrane</keyword>
<gene>
    <name evidence="4" type="ORF">PT974_05951</name>
</gene>
<protein>
    <submittedName>
        <fullName evidence="4">Cell division control 1-like protein</fullName>
    </submittedName>
</protein>
<dbReference type="SUPFAM" id="SSF56300">
    <property type="entry name" value="Metallo-dependent phosphatases"/>
    <property type="match status" value="1"/>
</dbReference>
<evidence type="ECO:0000256" key="3">
    <source>
        <dbReference type="SAM" id="Phobius"/>
    </source>
</evidence>
<name>A0ABR0SLB5_9HYPO</name>
<evidence type="ECO:0000256" key="2">
    <source>
        <dbReference type="SAM" id="MobiDB-lite"/>
    </source>
</evidence>
<keyword evidence="3" id="KW-1133">Transmembrane helix</keyword>
<feature type="region of interest" description="Disordered" evidence="2">
    <location>
        <begin position="360"/>
        <end position="388"/>
    </location>
</feature>
<evidence type="ECO:0000313" key="4">
    <source>
        <dbReference type="EMBL" id="KAK5992540.1"/>
    </source>
</evidence>
<keyword evidence="5" id="KW-1185">Reference proteome</keyword>
<dbReference type="InterPro" id="IPR033308">
    <property type="entry name" value="PGAP5/Cdc1/Ted1"/>
</dbReference>
<dbReference type="Proteomes" id="UP001338125">
    <property type="component" value="Unassembled WGS sequence"/>
</dbReference>
<dbReference type="InterPro" id="IPR029052">
    <property type="entry name" value="Metallo-depent_PP-like"/>
</dbReference>
<feature type="compositionally biased region" description="Polar residues" evidence="2">
    <location>
        <begin position="567"/>
        <end position="595"/>
    </location>
</feature>
<sequence length="674" mass="75794">MPPYNRSVAEELSHGAKALAHALWVWIKGSGRHMATAFTIKFLHRIRINLTSRRLLSFPHLLVLFWLVILLWGERWIFDSKVQDCDWKNWEKWPKGATPHHLVFVADPQIVDPHTYPGRPWPLSSLTPRLHCAAETSASGQPFFLGDLFDGGREWKTRNGRFVDPKWGRGRSSTEKKWVRTWHRKYGEDFWLHEYQRFSDIFFSGWNAGGDAPGAWQRGRKLVASLPGNHDLGFGAMVQVPVRNRFSAYFGEGNRVDIVGNHTIVSVDAVSLSADSSDYRNGHDLTPIYGPVTEFLDGVQATKRKLAQEELNAWYGLDHTQKLKHAVEELDTAVVKQSTRDPGPGAADFPTLLLTHVPLYRPPGTPCGPKRERWPPTKPPKGQTSPVVPDERNAISVVAGYQYQNVLNEDDSVKLIKSIGNVVHVFSGDDHDYCEVVHSPSKQNVREITVKSISMAMGVSNPGFLMVSLYNPIDKHGKPLPGSPQQTLQTHLCILPNQVHTYMRYITFGLLSLGLLALRAFLVPVLRLTPFALQREQSTSVLPIYKDKVEPPDSSSTRYGSSGTSSNHYPSRSSAAPRTGGSRRSLSTTNASLNNGAPRWESKKAKQGGRWGWNDDSGPRIKLDDNFYDGGKAWKNTGRDRRFVLGEAGREMWTTSWRVVWVTVLFWVHLTKSG</sequence>
<dbReference type="EMBL" id="JAVFKD010000012">
    <property type="protein sequence ID" value="KAK5992540.1"/>
    <property type="molecule type" value="Genomic_DNA"/>
</dbReference>
<keyword evidence="1 3" id="KW-0472">Membrane</keyword>
<reference evidence="4 5" key="1">
    <citation type="submission" date="2024-01" db="EMBL/GenBank/DDBJ databases">
        <title>Complete genome of Cladobotryum mycophilum ATHUM6906.</title>
        <authorList>
            <person name="Christinaki A.C."/>
            <person name="Myridakis A.I."/>
            <person name="Kouvelis V.N."/>
        </authorList>
    </citation>
    <scope>NUCLEOTIDE SEQUENCE [LARGE SCALE GENOMIC DNA]</scope>
    <source>
        <strain evidence="4 5">ATHUM6906</strain>
    </source>
</reference>
<feature type="transmembrane region" description="Helical" evidence="3">
    <location>
        <begin position="55"/>
        <end position="73"/>
    </location>
</feature>